<keyword evidence="6" id="KW-0106">Calcium</keyword>
<evidence type="ECO:0000256" key="3">
    <source>
        <dbReference type="ARBA" id="ARBA00022723"/>
    </source>
</evidence>
<dbReference type="EC" id="3.1.1.-" evidence="8"/>
<dbReference type="GO" id="GO:0046872">
    <property type="term" value="F:metal ion binding"/>
    <property type="evidence" value="ECO:0007669"/>
    <property type="project" value="UniProtKB-KW"/>
</dbReference>
<accession>A0AA35LW04</accession>
<gene>
    <name evidence="9" type="ORF">CCHLO57077_00003683</name>
</gene>
<evidence type="ECO:0000256" key="4">
    <source>
        <dbReference type="ARBA" id="ARBA00022729"/>
    </source>
</evidence>
<dbReference type="PANTHER" id="PTHR33938">
    <property type="entry name" value="FERULOYL ESTERASE B-RELATED"/>
    <property type="match status" value="1"/>
</dbReference>
<evidence type="ECO:0000313" key="9">
    <source>
        <dbReference type="EMBL" id="CAI6080354.1"/>
    </source>
</evidence>
<reference evidence="9" key="1">
    <citation type="submission" date="2023-01" db="EMBL/GenBank/DDBJ databases">
        <authorList>
            <person name="Piombo E."/>
        </authorList>
    </citation>
    <scope>NUCLEOTIDE SEQUENCE</scope>
</reference>
<feature type="signal peptide" evidence="8">
    <location>
        <begin position="1"/>
        <end position="16"/>
    </location>
</feature>
<dbReference type="GO" id="GO:0030600">
    <property type="term" value="F:feruloyl esterase activity"/>
    <property type="evidence" value="ECO:0007669"/>
    <property type="project" value="UniProtKB-ARBA"/>
</dbReference>
<evidence type="ECO:0000256" key="5">
    <source>
        <dbReference type="ARBA" id="ARBA00022801"/>
    </source>
</evidence>
<keyword evidence="10" id="KW-1185">Reference proteome</keyword>
<evidence type="ECO:0000256" key="1">
    <source>
        <dbReference type="ARBA" id="ARBA00006249"/>
    </source>
</evidence>
<keyword evidence="4 8" id="KW-0732">Signal</keyword>
<dbReference type="EMBL" id="CABFNP030000705">
    <property type="protein sequence ID" value="CAI6080354.1"/>
    <property type="molecule type" value="Genomic_DNA"/>
</dbReference>
<comment type="caution">
    <text evidence="9">The sequence shown here is derived from an EMBL/GenBank/DDBJ whole genome shotgun (WGS) entry which is preliminary data.</text>
</comment>
<dbReference type="InterPro" id="IPR011118">
    <property type="entry name" value="Tannase/feruloyl_esterase"/>
</dbReference>
<dbReference type="SUPFAM" id="SSF53474">
    <property type="entry name" value="alpha/beta-Hydrolases"/>
    <property type="match status" value="1"/>
</dbReference>
<name>A0AA35LW04_9HYPO</name>
<feature type="chain" id="PRO_5041484593" description="Carboxylic ester hydrolase" evidence="8">
    <location>
        <begin position="17"/>
        <end position="576"/>
    </location>
</feature>
<protein>
    <recommendedName>
        <fullName evidence="8">Carboxylic ester hydrolase</fullName>
        <ecNumber evidence="8">3.1.1.-</ecNumber>
    </recommendedName>
</protein>
<organism evidence="9 10">
    <name type="scientific">Clonostachys chloroleuca</name>
    <dbReference type="NCBI Taxonomy" id="1926264"/>
    <lineage>
        <taxon>Eukaryota</taxon>
        <taxon>Fungi</taxon>
        <taxon>Dikarya</taxon>
        <taxon>Ascomycota</taxon>
        <taxon>Pezizomycotina</taxon>
        <taxon>Sordariomycetes</taxon>
        <taxon>Hypocreomycetidae</taxon>
        <taxon>Hypocreales</taxon>
        <taxon>Bionectriaceae</taxon>
        <taxon>Clonostachys</taxon>
    </lineage>
</organism>
<evidence type="ECO:0000256" key="7">
    <source>
        <dbReference type="ARBA" id="ARBA00023157"/>
    </source>
</evidence>
<dbReference type="PANTHER" id="PTHR33938:SF8">
    <property type="entry name" value="CARBOXYLIC ESTER HYDROLASE"/>
    <property type="match status" value="1"/>
</dbReference>
<keyword evidence="7" id="KW-1015">Disulfide bond</keyword>
<evidence type="ECO:0000313" key="10">
    <source>
        <dbReference type="Proteomes" id="UP001160390"/>
    </source>
</evidence>
<keyword evidence="5 8" id="KW-0378">Hydrolase</keyword>
<evidence type="ECO:0000256" key="6">
    <source>
        <dbReference type="ARBA" id="ARBA00022837"/>
    </source>
</evidence>
<comment type="similarity">
    <text evidence="1 8">Belongs to the tannase family.</text>
</comment>
<dbReference type="InterPro" id="IPR029058">
    <property type="entry name" value="AB_hydrolase_fold"/>
</dbReference>
<evidence type="ECO:0000256" key="8">
    <source>
        <dbReference type="RuleBase" id="RU361238"/>
    </source>
</evidence>
<keyword evidence="2" id="KW-0719">Serine esterase</keyword>
<proteinExistence type="inferred from homology"/>
<sequence>MAKSLIYVLSAWVVVAVPQARDGNPALAQKCESIELPHFEEFDVINVHSSSVFGYSITDNPTRTASQSTIDFCHVNVSLTHSGADGIVLTSIWLPFHDWNGRFQATGGGGLAAGYFDSALIQPVADGYAAGSTDAGLSLNNTILAGDGGWALTPEGKLNHDLIKNFAYRSIHDMTVIGQAAIMAFYGQRPHHSYYTGCSTGGRQGYLAAQYYPEDFDGIMANAPAIFTPRVSPGDFWPVVVMENIVAPPQCVFSAFQAATIRQCDRQDGATDGLISAPDKCDFDPKTLVGQTVDCTEMSASVVITTEHADVAAKILEGARTTYGDFLWFGNPPGAAFDGLANTTVVNGTIEIVPFSSGEAWMKYFVAQDPDLNTKHISFDTFESLYFRSLFTDILGTDNPDLSDFRNAGGKLLTWHGMADAYITHPGTTLYWDKLRKKMGGRNAVDDFYRVFLAPGVAQCRGGYGPVPSNPLAALVNWVEKGEAPDTLFAFTSSQGGGQVSRNLCHYPERLRFRGGDLNDAESFICSGRSKVSQGRDKASLEISTHYSFAYRSCDVTIPSAAMKYQGLGFKLEGFL</sequence>
<evidence type="ECO:0000256" key="2">
    <source>
        <dbReference type="ARBA" id="ARBA00022487"/>
    </source>
</evidence>
<dbReference type="Proteomes" id="UP001160390">
    <property type="component" value="Unassembled WGS sequence"/>
</dbReference>
<dbReference type="Pfam" id="PF07519">
    <property type="entry name" value="Tannase"/>
    <property type="match status" value="1"/>
</dbReference>
<keyword evidence="3" id="KW-0479">Metal-binding</keyword>
<dbReference type="AlphaFoldDB" id="A0AA35LW04"/>